<evidence type="ECO:0000313" key="6">
    <source>
        <dbReference type="Proteomes" id="UP000263273"/>
    </source>
</evidence>
<dbReference type="InterPro" id="IPR003593">
    <property type="entry name" value="AAA+_ATPase"/>
</dbReference>
<comment type="caution">
    <text evidence="5">The sequence shown here is derived from an EMBL/GenBank/DDBJ whole genome shotgun (WGS) entry which is preliminary data.</text>
</comment>
<dbReference type="Proteomes" id="UP000263273">
    <property type="component" value="Unassembled WGS sequence"/>
</dbReference>
<proteinExistence type="predicted"/>
<evidence type="ECO:0000259" key="4">
    <source>
        <dbReference type="PROSITE" id="PS50893"/>
    </source>
</evidence>
<evidence type="ECO:0000313" key="5">
    <source>
        <dbReference type="EMBL" id="HBK54414.1"/>
    </source>
</evidence>
<dbReference type="Gene3D" id="3.40.50.300">
    <property type="entry name" value="P-loop containing nucleotide triphosphate hydrolases"/>
    <property type="match status" value="1"/>
</dbReference>
<gene>
    <name evidence="5" type="ORF">DDZ44_10805</name>
</gene>
<dbReference type="InterPro" id="IPR032823">
    <property type="entry name" value="BCA_ABC_TP_C"/>
</dbReference>
<dbReference type="PROSITE" id="PS00211">
    <property type="entry name" value="ABC_TRANSPORTER_1"/>
    <property type="match status" value="1"/>
</dbReference>
<dbReference type="GO" id="GO:0005524">
    <property type="term" value="F:ATP binding"/>
    <property type="evidence" value="ECO:0007669"/>
    <property type="project" value="UniProtKB-KW"/>
</dbReference>
<dbReference type="STRING" id="378794.GCA_001570625_01049"/>
<evidence type="ECO:0000256" key="1">
    <source>
        <dbReference type="ARBA" id="ARBA00022448"/>
    </source>
</evidence>
<dbReference type="GO" id="GO:0005886">
    <property type="term" value="C:plasma membrane"/>
    <property type="evidence" value="ECO:0007669"/>
    <property type="project" value="TreeGrafter"/>
</dbReference>
<dbReference type="FunFam" id="3.40.50.300:FF:000421">
    <property type="entry name" value="Branched-chain amino acid ABC transporter ATP-binding protein"/>
    <property type="match status" value="1"/>
</dbReference>
<dbReference type="CDD" id="cd03219">
    <property type="entry name" value="ABC_Mj1267_LivG_branched"/>
    <property type="match status" value="1"/>
</dbReference>
<protein>
    <submittedName>
        <fullName evidence="5">ABC transporter ATP-binding protein</fullName>
    </submittedName>
</protein>
<dbReference type="Pfam" id="PF00005">
    <property type="entry name" value="ABC_tran"/>
    <property type="match status" value="1"/>
</dbReference>
<dbReference type="InterPro" id="IPR027417">
    <property type="entry name" value="P-loop_NTPase"/>
</dbReference>
<organism evidence="5 6">
    <name type="scientific">Syntrophomonas wolfei</name>
    <dbReference type="NCBI Taxonomy" id="863"/>
    <lineage>
        <taxon>Bacteria</taxon>
        <taxon>Bacillati</taxon>
        <taxon>Bacillota</taxon>
        <taxon>Clostridia</taxon>
        <taxon>Eubacteriales</taxon>
        <taxon>Syntrophomonadaceae</taxon>
        <taxon>Syntrophomonas</taxon>
    </lineage>
</organism>
<feature type="domain" description="ABC transporter" evidence="4">
    <location>
        <begin position="4"/>
        <end position="252"/>
    </location>
</feature>
<accession>A0A354YYX9</accession>
<evidence type="ECO:0000256" key="2">
    <source>
        <dbReference type="ARBA" id="ARBA00022741"/>
    </source>
</evidence>
<dbReference type="Pfam" id="PF12399">
    <property type="entry name" value="BCA_ABC_TP_C"/>
    <property type="match status" value="1"/>
</dbReference>
<dbReference type="PROSITE" id="PS50893">
    <property type="entry name" value="ABC_TRANSPORTER_2"/>
    <property type="match status" value="1"/>
</dbReference>
<dbReference type="InterPro" id="IPR003439">
    <property type="entry name" value="ABC_transporter-like_ATP-bd"/>
</dbReference>
<dbReference type="SUPFAM" id="SSF52540">
    <property type="entry name" value="P-loop containing nucleoside triphosphate hydrolases"/>
    <property type="match status" value="1"/>
</dbReference>
<sequence>MPVLTLEGISQEFGGLRALDGVNMVVEEGEIFGIIGPNGAGKTTLFNIITGIYVPSEGDLIFKERRINRMATHNIARLGIGRTFQNIRLFNKLSVLDNVRVGSHGISRSGFFKSLLGLPSMLREEKEIKSRAEELLELVGLYDKKMEYADNLAYGEQRRLEIARALALKPSLLLLDEPAAGMNSGEKVELMKLIEQIRQEMKLTILLVEHDMSLVMTICERIAVLDYGRKIAEGPPEEIKNDERVIQSYLGVGA</sequence>
<dbReference type="GO" id="GO:0016887">
    <property type="term" value="F:ATP hydrolysis activity"/>
    <property type="evidence" value="ECO:0007669"/>
    <property type="project" value="InterPro"/>
</dbReference>
<dbReference type="InterPro" id="IPR017871">
    <property type="entry name" value="ABC_transporter-like_CS"/>
</dbReference>
<dbReference type="RefSeq" id="WP_276618854.1">
    <property type="nucleotide sequence ID" value="NZ_DHSN01000007.1"/>
</dbReference>
<dbReference type="AlphaFoldDB" id="A0A354YYX9"/>
<keyword evidence="2" id="KW-0547">Nucleotide-binding</keyword>
<reference evidence="5 6" key="1">
    <citation type="journal article" date="2018" name="Nat. Biotechnol.">
        <title>A standardized bacterial taxonomy based on genome phylogeny substantially revises the tree of life.</title>
        <authorList>
            <person name="Parks D.H."/>
            <person name="Chuvochina M."/>
            <person name="Waite D.W."/>
            <person name="Rinke C."/>
            <person name="Skarshewski A."/>
            <person name="Chaumeil P.A."/>
            <person name="Hugenholtz P."/>
        </authorList>
    </citation>
    <scope>NUCLEOTIDE SEQUENCE [LARGE SCALE GENOMIC DNA]</scope>
    <source>
        <strain evidence="5">UBA10948</strain>
    </source>
</reference>
<dbReference type="SMART" id="SM00382">
    <property type="entry name" value="AAA"/>
    <property type="match status" value="1"/>
</dbReference>
<dbReference type="InterPro" id="IPR051120">
    <property type="entry name" value="ABC_AA/LPS_Transport"/>
</dbReference>
<keyword evidence="1" id="KW-0813">Transport</keyword>
<name>A0A354YYX9_9FIRM</name>
<dbReference type="PANTHER" id="PTHR45772">
    <property type="entry name" value="CONSERVED COMPONENT OF ABC TRANSPORTER FOR NATURAL AMINO ACIDS-RELATED"/>
    <property type="match status" value="1"/>
</dbReference>
<evidence type="ECO:0000256" key="3">
    <source>
        <dbReference type="ARBA" id="ARBA00022840"/>
    </source>
</evidence>
<keyword evidence="3 5" id="KW-0067">ATP-binding</keyword>
<dbReference type="EMBL" id="DNZF01000232">
    <property type="protein sequence ID" value="HBK54414.1"/>
    <property type="molecule type" value="Genomic_DNA"/>
</dbReference>